<evidence type="ECO:0000256" key="12">
    <source>
        <dbReference type="PIRNR" id="PIRNR016478"/>
    </source>
</evidence>
<dbReference type="InterPro" id="IPR011990">
    <property type="entry name" value="TPR-like_helical_dom_sf"/>
</dbReference>
<dbReference type="SUPFAM" id="SSF48452">
    <property type="entry name" value="TPR-like"/>
    <property type="match status" value="1"/>
</dbReference>
<evidence type="ECO:0000313" key="13">
    <source>
        <dbReference type="EMBL" id="CAD8519491.1"/>
    </source>
</evidence>
<dbReference type="GO" id="GO:0015031">
    <property type="term" value="P:protein transport"/>
    <property type="evidence" value="ECO:0007669"/>
    <property type="project" value="UniProtKB-UniRule"/>
</dbReference>
<keyword evidence="9 12" id="KW-0472">Membrane</keyword>
<keyword evidence="7 12" id="KW-0653">Protein transport</keyword>
<dbReference type="SMART" id="SM00028">
    <property type="entry name" value="TPR"/>
    <property type="match status" value="1"/>
</dbReference>
<keyword evidence="6 12" id="KW-0931">ER-Golgi transport</keyword>
<keyword evidence="10 12" id="KW-0968">Cytoplasmic vesicle</keyword>
<proteinExistence type="inferred from homology"/>
<gene>
    <name evidence="13" type="ORF">MCOM1403_LOCUS6917</name>
</gene>
<dbReference type="FunFam" id="1.25.40.10:FF:000140">
    <property type="entry name" value="Coatomer subunit epsilon"/>
    <property type="match status" value="1"/>
</dbReference>
<comment type="function">
    <text evidence="11 12">The coatomer is a cytosolic protein complex that binds to dilysine motifs and reversibly associates with Golgi non-clathrin-coated vesicles, which further mediate biosynthetic protein transport from the ER, via the Golgi up to the trans Golgi network. The coatomer complex is required for budding from Golgi membranes, and is essential for the retrograde Golgi-to-ER transport of dilysine-tagged proteins.</text>
</comment>
<dbReference type="GO" id="GO:0006890">
    <property type="term" value="P:retrograde vesicle-mediated transport, Golgi to endoplasmic reticulum"/>
    <property type="evidence" value="ECO:0007669"/>
    <property type="project" value="UniProtKB-UniRule"/>
</dbReference>
<keyword evidence="4 12" id="KW-0813">Transport</keyword>
<evidence type="ECO:0000256" key="3">
    <source>
        <dbReference type="ARBA" id="ARBA00008827"/>
    </source>
</evidence>
<dbReference type="AlphaFoldDB" id="A0A7S0IEN7"/>
<evidence type="ECO:0000256" key="2">
    <source>
        <dbReference type="ARBA" id="ARBA00004347"/>
    </source>
</evidence>
<dbReference type="GO" id="GO:0030126">
    <property type="term" value="C:COPI vesicle coat"/>
    <property type="evidence" value="ECO:0007669"/>
    <property type="project" value="TreeGrafter"/>
</dbReference>
<keyword evidence="8 12" id="KW-0333">Golgi apparatus</keyword>
<dbReference type="Pfam" id="PF04733">
    <property type="entry name" value="Coatomer_E"/>
    <property type="match status" value="1"/>
</dbReference>
<dbReference type="InterPro" id="IPR019734">
    <property type="entry name" value="TPR_rpt"/>
</dbReference>
<evidence type="ECO:0000256" key="7">
    <source>
        <dbReference type="ARBA" id="ARBA00022927"/>
    </source>
</evidence>
<comment type="subcellular location">
    <subcellularLocation>
        <location evidence="2">Cytoplasmic vesicle</location>
        <location evidence="2">COPI-coated vesicle membrane</location>
        <topology evidence="2">Peripheral membrane protein</topology>
        <orientation evidence="2">Cytoplasmic side</orientation>
    </subcellularLocation>
    <subcellularLocation>
        <location evidence="1">Golgi apparatus membrane</location>
        <topology evidence="1">Peripheral membrane protein</topology>
        <orientation evidence="1">Cytoplasmic side</orientation>
    </subcellularLocation>
</comment>
<comment type="similarity">
    <text evidence="3 12">Belongs to the COPE family.</text>
</comment>
<evidence type="ECO:0000256" key="8">
    <source>
        <dbReference type="ARBA" id="ARBA00023034"/>
    </source>
</evidence>
<evidence type="ECO:0000256" key="10">
    <source>
        <dbReference type="ARBA" id="ARBA00023329"/>
    </source>
</evidence>
<dbReference type="PANTHER" id="PTHR10805:SF0">
    <property type="entry name" value="COATOMER SUBUNIT EPSILON"/>
    <property type="match status" value="1"/>
</dbReference>
<accession>A0A7S0IEN7</accession>
<reference evidence="13" key="1">
    <citation type="submission" date="2021-01" db="EMBL/GenBank/DDBJ databases">
        <authorList>
            <person name="Corre E."/>
            <person name="Pelletier E."/>
            <person name="Niang G."/>
            <person name="Scheremetjew M."/>
            <person name="Finn R."/>
            <person name="Kale V."/>
            <person name="Holt S."/>
            <person name="Cochrane G."/>
            <person name="Meng A."/>
            <person name="Brown T."/>
            <person name="Cohen L."/>
        </authorList>
    </citation>
    <scope>NUCLEOTIDE SEQUENCE</scope>
    <source>
        <strain evidence="13">CCMP1723</strain>
    </source>
</reference>
<keyword evidence="5 12" id="KW-0963">Cytoplasm</keyword>
<dbReference type="GO" id="GO:0005198">
    <property type="term" value="F:structural molecule activity"/>
    <property type="evidence" value="ECO:0007669"/>
    <property type="project" value="UniProtKB-UniRule"/>
</dbReference>
<dbReference type="GO" id="GO:0000139">
    <property type="term" value="C:Golgi membrane"/>
    <property type="evidence" value="ECO:0007669"/>
    <property type="project" value="UniProtKB-SubCell"/>
</dbReference>
<dbReference type="PIRSF" id="PIRSF016478">
    <property type="entry name" value="Coatomer_esu"/>
    <property type="match status" value="1"/>
</dbReference>
<dbReference type="GO" id="GO:0006891">
    <property type="term" value="P:intra-Golgi vesicle-mediated transport"/>
    <property type="evidence" value="ECO:0007669"/>
    <property type="project" value="TreeGrafter"/>
</dbReference>
<organism evidence="13">
    <name type="scientific">Micromonas pusilla</name>
    <name type="common">Picoplanktonic green alga</name>
    <name type="synonym">Chromulina pusilla</name>
    <dbReference type="NCBI Taxonomy" id="38833"/>
    <lineage>
        <taxon>Eukaryota</taxon>
        <taxon>Viridiplantae</taxon>
        <taxon>Chlorophyta</taxon>
        <taxon>Mamiellophyceae</taxon>
        <taxon>Mamiellales</taxon>
        <taxon>Mamiellaceae</taxon>
        <taxon>Micromonas</taxon>
    </lineage>
</organism>
<evidence type="ECO:0000256" key="11">
    <source>
        <dbReference type="ARBA" id="ARBA00025582"/>
    </source>
</evidence>
<dbReference type="GO" id="GO:0006888">
    <property type="term" value="P:endoplasmic reticulum to Golgi vesicle-mediated transport"/>
    <property type="evidence" value="ECO:0007669"/>
    <property type="project" value="TreeGrafter"/>
</dbReference>
<sequence length="289" mass="31911">MGDALFPVYNNFFIGNYQVCINEAYELSNLSGTDAIERDCYLYRSHIALGHCQLVIDEINDDAATALQAVKCLATYKSRELEREQCVSTINEWLADDLVKANPTVQLVAALILADEGNTVEALKCCHTGLSLELMGLMIHLLVKMDRPELAEKHLRVMQAADDDATLTQLATAWVNLAQGGGKIQDAFYVYQELGDKYSWTSKLYNGSAVCQMAMGRYDDAEKDLVEALQRDSKDPDTLQNLAVCSLHLGKPVTRFVNQLKTLTPKPACIATIEALEQSFDQAAAQHAA</sequence>
<evidence type="ECO:0000256" key="9">
    <source>
        <dbReference type="ARBA" id="ARBA00023136"/>
    </source>
</evidence>
<dbReference type="Gene3D" id="1.25.40.10">
    <property type="entry name" value="Tetratricopeptide repeat domain"/>
    <property type="match status" value="1"/>
</dbReference>
<dbReference type="EMBL" id="HBEQ01008611">
    <property type="protein sequence ID" value="CAD8519491.1"/>
    <property type="molecule type" value="Transcribed_RNA"/>
</dbReference>
<evidence type="ECO:0000256" key="5">
    <source>
        <dbReference type="ARBA" id="ARBA00022490"/>
    </source>
</evidence>
<evidence type="ECO:0000256" key="4">
    <source>
        <dbReference type="ARBA" id="ARBA00022448"/>
    </source>
</evidence>
<name>A0A7S0IEN7_MICPS</name>
<dbReference type="PANTHER" id="PTHR10805">
    <property type="entry name" value="COATOMER SUBUNIT EPSILON"/>
    <property type="match status" value="1"/>
</dbReference>
<evidence type="ECO:0000256" key="6">
    <source>
        <dbReference type="ARBA" id="ARBA00022892"/>
    </source>
</evidence>
<protein>
    <recommendedName>
        <fullName evidence="12">Coatomer subunit epsilon</fullName>
    </recommendedName>
</protein>
<evidence type="ECO:0000256" key="1">
    <source>
        <dbReference type="ARBA" id="ARBA00004255"/>
    </source>
</evidence>
<dbReference type="InterPro" id="IPR006822">
    <property type="entry name" value="Coatomer_esu"/>
</dbReference>